<evidence type="ECO:0000256" key="1">
    <source>
        <dbReference type="SAM" id="Coils"/>
    </source>
</evidence>
<sequence>MYPDDPPPYASVYEQPYTITDGSTELRPLTPTDGTPIPMDRQLTELREEQQALTDRAPDPTYRHLDSRQESPDRALEPSHNLLGSSRETSQPVQDLPQSSTVPPEPTYNWPQPTYGPSTYRIGSSNLQSPLVNVAHVRAHLNLLSAFKKLRITIERNEILNLPPLAKDLSKLQRWSWFVNLAVDRFHQWAEVMHNANSLHIWDVDFIPPLDVLMVWHAYMLNPIWYTEDCERISLMQTFQEMSYTLLPTVMNLGDVSSFQPSHRLASFWLARTHTPFDPIEAAAKTTHRRIECSQCLAPVEVPYLTTAGTGYAQHSFSTSCPTCNHTVTKESLALTKFVKDLIAGLHVSSTEVPVPVTYLAQLRYTNTTSGTLHSHINMNDTSGAAKLKRNLLELTMFRRQGSDTDDDWRRTIQKSLRFSIKNVPRALYNTLTWRGVSLKRAINRVLNAYTDDRPFSVDLVGAGSFIDKMYEFGWTEPAFYQDEDERIVLEHAIARYHAFLDLISTSATPLYVPTLDIDLVWHSHQLMAKQYGTDCKAYVGRYIDHDLSSMGGCDESFADCAVFDWCILLQKRFGIAYMHCGCPPPDGTHSVGQYLRRLVAGHKQATETREDLVLLDRPDALSATHPSLHNAMRVNGSGSRVATYVLKREQAKEKKQKLEKRIEKERKRDEKLVREGSMSEAIYASRIAHDIYLAPIPFYRPAAACVVVSAPIGENTGNAAQCAVGAGACRVGNNGLNVGQVFCGSSTPYRSAGSSGSTGHLGGASGRPHAFNVRNRGPGSYSNAGLLGASGVAFGTSISAFSAVYNGDSGTSGGAIGATGGNTTCGGGTGASGCGGSGGGCGAASSGGGGGCGGGGGGGGCGGGGGGCGGG</sequence>
<dbReference type="STRING" id="742152.A0A2H3JRH4"/>
<evidence type="ECO:0000313" key="3">
    <source>
        <dbReference type="EMBL" id="PCH42493.1"/>
    </source>
</evidence>
<dbReference type="Proteomes" id="UP000218811">
    <property type="component" value="Unassembled WGS sequence"/>
</dbReference>
<organism evidence="3 4">
    <name type="scientific">Wolfiporia cocos (strain MD-104)</name>
    <name type="common">Brown rot fungus</name>
    <dbReference type="NCBI Taxonomy" id="742152"/>
    <lineage>
        <taxon>Eukaryota</taxon>
        <taxon>Fungi</taxon>
        <taxon>Dikarya</taxon>
        <taxon>Basidiomycota</taxon>
        <taxon>Agaricomycotina</taxon>
        <taxon>Agaricomycetes</taxon>
        <taxon>Polyporales</taxon>
        <taxon>Phaeolaceae</taxon>
        <taxon>Wolfiporia</taxon>
    </lineage>
</organism>
<proteinExistence type="predicted"/>
<protein>
    <submittedName>
        <fullName evidence="3">Uncharacterized protein</fullName>
    </submittedName>
</protein>
<feature type="compositionally biased region" description="Polar residues" evidence="2">
    <location>
        <begin position="82"/>
        <end position="102"/>
    </location>
</feature>
<dbReference type="PANTHER" id="PTHR34365:SF7">
    <property type="entry name" value="GLYCINE-RICH DOMAIN-CONTAINING PROTEIN 1"/>
    <property type="match status" value="1"/>
</dbReference>
<dbReference type="OrthoDB" id="2684236at2759"/>
<keyword evidence="4" id="KW-1185">Reference proteome</keyword>
<dbReference type="AlphaFoldDB" id="A0A2H3JRH4"/>
<name>A0A2H3JRH4_WOLCO</name>
<dbReference type="PANTHER" id="PTHR34365">
    <property type="entry name" value="ENOLASE (DUF1399)"/>
    <property type="match status" value="1"/>
</dbReference>
<gene>
    <name evidence="3" type="ORF">WOLCODRAFT_17768</name>
</gene>
<dbReference type="Pfam" id="PF07173">
    <property type="entry name" value="GRDP-like"/>
    <property type="match status" value="1"/>
</dbReference>
<reference evidence="3 4" key="1">
    <citation type="journal article" date="2012" name="Science">
        <title>The Paleozoic origin of enzymatic lignin decomposition reconstructed from 31 fungal genomes.</title>
        <authorList>
            <person name="Floudas D."/>
            <person name="Binder M."/>
            <person name="Riley R."/>
            <person name="Barry K."/>
            <person name="Blanchette R.A."/>
            <person name="Henrissat B."/>
            <person name="Martinez A.T."/>
            <person name="Otillar R."/>
            <person name="Spatafora J.W."/>
            <person name="Yadav J.S."/>
            <person name="Aerts A."/>
            <person name="Benoit I."/>
            <person name="Boyd A."/>
            <person name="Carlson A."/>
            <person name="Copeland A."/>
            <person name="Coutinho P.M."/>
            <person name="de Vries R.P."/>
            <person name="Ferreira P."/>
            <person name="Findley K."/>
            <person name="Foster B."/>
            <person name="Gaskell J."/>
            <person name="Glotzer D."/>
            <person name="Gorecki P."/>
            <person name="Heitman J."/>
            <person name="Hesse C."/>
            <person name="Hori C."/>
            <person name="Igarashi K."/>
            <person name="Jurgens J.A."/>
            <person name="Kallen N."/>
            <person name="Kersten P."/>
            <person name="Kohler A."/>
            <person name="Kuees U."/>
            <person name="Kumar T.K.A."/>
            <person name="Kuo A."/>
            <person name="LaButti K."/>
            <person name="Larrondo L.F."/>
            <person name="Lindquist E."/>
            <person name="Ling A."/>
            <person name="Lombard V."/>
            <person name="Lucas S."/>
            <person name="Lundell T."/>
            <person name="Martin R."/>
            <person name="McLaughlin D.J."/>
            <person name="Morgenstern I."/>
            <person name="Morin E."/>
            <person name="Murat C."/>
            <person name="Nagy L.G."/>
            <person name="Nolan M."/>
            <person name="Ohm R.A."/>
            <person name="Patyshakuliyeva A."/>
            <person name="Rokas A."/>
            <person name="Ruiz-Duenas F.J."/>
            <person name="Sabat G."/>
            <person name="Salamov A."/>
            <person name="Samejima M."/>
            <person name="Schmutz J."/>
            <person name="Slot J.C."/>
            <person name="St John F."/>
            <person name="Stenlid J."/>
            <person name="Sun H."/>
            <person name="Sun S."/>
            <person name="Syed K."/>
            <person name="Tsang A."/>
            <person name="Wiebenga A."/>
            <person name="Young D."/>
            <person name="Pisabarro A."/>
            <person name="Eastwood D.C."/>
            <person name="Martin F."/>
            <person name="Cullen D."/>
            <person name="Grigoriev I.V."/>
            <person name="Hibbett D.S."/>
        </authorList>
    </citation>
    <scope>NUCLEOTIDE SEQUENCE [LARGE SCALE GENOMIC DNA]</scope>
    <source>
        <strain evidence="3 4">MD-104</strain>
    </source>
</reference>
<keyword evidence="1" id="KW-0175">Coiled coil</keyword>
<feature type="compositionally biased region" description="Basic and acidic residues" evidence="2">
    <location>
        <begin position="42"/>
        <end position="77"/>
    </location>
</feature>
<evidence type="ECO:0000313" key="4">
    <source>
        <dbReference type="Proteomes" id="UP000218811"/>
    </source>
</evidence>
<feature type="coiled-coil region" evidence="1">
    <location>
        <begin position="642"/>
        <end position="676"/>
    </location>
</feature>
<evidence type="ECO:0000256" key="2">
    <source>
        <dbReference type="SAM" id="MobiDB-lite"/>
    </source>
</evidence>
<dbReference type="EMBL" id="KB468124">
    <property type="protein sequence ID" value="PCH42493.1"/>
    <property type="molecule type" value="Genomic_DNA"/>
</dbReference>
<dbReference type="InterPro" id="IPR009836">
    <property type="entry name" value="GRDP-like"/>
</dbReference>
<feature type="region of interest" description="Disordered" evidence="2">
    <location>
        <begin position="1"/>
        <end position="114"/>
    </location>
</feature>
<accession>A0A2H3JRH4</accession>